<keyword evidence="4 9" id="KW-0547">Nucleotide-binding</keyword>
<evidence type="ECO:0000256" key="10">
    <source>
        <dbReference type="SAM" id="MobiDB-lite"/>
    </source>
</evidence>
<dbReference type="PROSITE" id="PS50011">
    <property type="entry name" value="PROTEIN_KINASE_DOM"/>
    <property type="match status" value="1"/>
</dbReference>
<name>A0A6J4TI30_9ACTN</name>
<dbReference type="PANTHER" id="PTHR43289">
    <property type="entry name" value="MITOGEN-ACTIVATED PROTEIN KINASE KINASE KINASE 20-RELATED"/>
    <property type="match status" value="1"/>
</dbReference>
<feature type="region of interest" description="Disordered" evidence="10">
    <location>
        <begin position="258"/>
        <end position="331"/>
    </location>
</feature>
<dbReference type="Gene3D" id="1.10.510.10">
    <property type="entry name" value="Transferase(Phosphotransferase) domain 1"/>
    <property type="match status" value="1"/>
</dbReference>
<dbReference type="Pfam" id="PF00069">
    <property type="entry name" value="Pkinase"/>
    <property type="match status" value="1"/>
</dbReference>
<keyword evidence="11" id="KW-0812">Transmembrane</keyword>
<feature type="domain" description="Protein kinase" evidence="12">
    <location>
        <begin position="13"/>
        <end position="270"/>
    </location>
</feature>
<evidence type="ECO:0000256" key="9">
    <source>
        <dbReference type="PROSITE-ProRule" id="PRU10141"/>
    </source>
</evidence>
<dbReference type="CDD" id="cd14014">
    <property type="entry name" value="STKc_PknB_like"/>
    <property type="match status" value="1"/>
</dbReference>
<accession>A0A6J4TI30</accession>
<sequence length="534" mass="56985">MPESGVDRLGGRFVLVRELGSGGMSRVFLGRDEVLDRPVAVKILHPDLDDEEAGALFRREGRMAARLSHPNIVPVYDAGEDVMGGHEVSYIVMEYVPCGHLRGLIDRRGALPETMLAHLGADVAAALAHAHERGIVHRDVKPQNVLLDERDNPKLTDFGIARALDTTQESRANSYLGTAAYSSPEQLQGHRVTPKSDVYSLGATLYHAATGGPPFAGAPIEVANQQILKAPDPPRKRGASMGAGLEALILDCLAKDPEGRPEASRVHEKLRERSGARGDAFPVGLGAKRGAGSPGIARPAGPTGLGALRQKLGSMGSRGVDGPPEKTVSLPTRTFRSGSRQRTLMAALIGAVLLLLVAGAVAWTMLRPDGGTTQAANEGEQVKVSDTGRGTEGRAEPEGDPSGGTDGDPSGGGGADESEPAPPLREAERAVFDMYVDQSYQRVDATWAALSGRLQEEIGSKEQWAEQENLYTFEYMEYISVPEATAAGEEARVAFEARLDHTWGSEVLSGTWVCVNEDGGWKLDRLEDENRTPA</sequence>
<feature type="binding site" evidence="9">
    <location>
        <position position="42"/>
    </location>
    <ligand>
        <name>ATP</name>
        <dbReference type="ChEBI" id="CHEBI:30616"/>
    </ligand>
</feature>
<comment type="catalytic activity">
    <reaction evidence="7">
        <text>L-threonyl-[protein] + ATP = O-phospho-L-threonyl-[protein] + ADP + H(+)</text>
        <dbReference type="Rhea" id="RHEA:46608"/>
        <dbReference type="Rhea" id="RHEA-COMP:11060"/>
        <dbReference type="Rhea" id="RHEA-COMP:11605"/>
        <dbReference type="ChEBI" id="CHEBI:15378"/>
        <dbReference type="ChEBI" id="CHEBI:30013"/>
        <dbReference type="ChEBI" id="CHEBI:30616"/>
        <dbReference type="ChEBI" id="CHEBI:61977"/>
        <dbReference type="ChEBI" id="CHEBI:456216"/>
        <dbReference type="EC" id="2.7.11.1"/>
    </reaction>
</comment>
<protein>
    <recommendedName>
        <fullName evidence="1">non-specific serine/threonine protein kinase</fullName>
        <ecNumber evidence="1">2.7.11.1</ecNumber>
    </recommendedName>
</protein>
<reference evidence="13" key="1">
    <citation type="submission" date="2020-02" db="EMBL/GenBank/DDBJ databases">
        <authorList>
            <person name="Meier V. D."/>
        </authorList>
    </citation>
    <scope>NUCLEOTIDE SEQUENCE</scope>
    <source>
        <strain evidence="13">AVDCRST_MAG05</strain>
    </source>
</reference>
<dbReference type="SUPFAM" id="SSF56112">
    <property type="entry name" value="Protein kinase-like (PK-like)"/>
    <property type="match status" value="1"/>
</dbReference>
<gene>
    <name evidence="13" type="ORF">AVDCRST_MAG05-3712</name>
</gene>
<dbReference type="InterPro" id="IPR011009">
    <property type="entry name" value="Kinase-like_dom_sf"/>
</dbReference>
<keyword evidence="2 13" id="KW-0723">Serine/threonine-protein kinase</keyword>
<evidence type="ECO:0000256" key="7">
    <source>
        <dbReference type="ARBA" id="ARBA00047899"/>
    </source>
</evidence>
<evidence type="ECO:0000256" key="11">
    <source>
        <dbReference type="SAM" id="Phobius"/>
    </source>
</evidence>
<keyword evidence="6 9" id="KW-0067">ATP-binding</keyword>
<evidence type="ECO:0000256" key="1">
    <source>
        <dbReference type="ARBA" id="ARBA00012513"/>
    </source>
</evidence>
<proteinExistence type="predicted"/>
<dbReference type="AlphaFoldDB" id="A0A6J4TI30"/>
<evidence type="ECO:0000313" key="13">
    <source>
        <dbReference type="EMBL" id="CAA9522537.1"/>
    </source>
</evidence>
<feature type="transmembrane region" description="Helical" evidence="11">
    <location>
        <begin position="343"/>
        <end position="366"/>
    </location>
</feature>
<dbReference type="EMBL" id="CADCVM010000412">
    <property type="protein sequence ID" value="CAA9522537.1"/>
    <property type="molecule type" value="Genomic_DNA"/>
</dbReference>
<evidence type="ECO:0000256" key="6">
    <source>
        <dbReference type="ARBA" id="ARBA00022840"/>
    </source>
</evidence>
<feature type="region of interest" description="Disordered" evidence="10">
    <location>
        <begin position="371"/>
        <end position="424"/>
    </location>
</feature>
<dbReference type="InterPro" id="IPR017441">
    <property type="entry name" value="Protein_kinase_ATP_BS"/>
</dbReference>
<organism evidence="13">
    <name type="scientific">uncultured Rubrobacteraceae bacterium</name>
    <dbReference type="NCBI Taxonomy" id="349277"/>
    <lineage>
        <taxon>Bacteria</taxon>
        <taxon>Bacillati</taxon>
        <taxon>Actinomycetota</taxon>
        <taxon>Rubrobacteria</taxon>
        <taxon>Rubrobacterales</taxon>
        <taxon>Rubrobacteraceae</taxon>
        <taxon>environmental samples</taxon>
    </lineage>
</organism>
<dbReference type="PANTHER" id="PTHR43289:SF34">
    <property type="entry name" value="SERINE_THREONINE-PROTEIN KINASE YBDM-RELATED"/>
    <property type="match status" value="1"/>
</dbReference>
<dbReference type="SMART" id="SM00220">
    <property type="entry name" value="S_TKc"/>
    <property type="match status" value="1"/>
</dbReference>
<evidence type="ECO:0000256" key="4">
    <source>
        <dbReference type="ARBA" id="ARBA00022741"/>
    </source>
</evidence>
<dbReference type="Gene3D" id="3.30.200.20">
    <property type="entry name" value="Phosphorylase Kinase, domain 1"/>
    <property type="match status" value="1"/>
</dbReference>
<feature type="compositionally biased region" description="Basic and acidic residues" evidence="10">
    <location>
        <begin position="258"/>
        <end position="276"/>
    </location>
</feature>
<feature type="compositionally biased region" description="Gly residues" evidence="10">
    <location>
        <begin position="401"/>
        <end position="415"/>
    </location>
</feature>
<dbReference type="PROSITE" id="PS00108">
    <property type="entry name" value="PROTEIN_KINASE_ST"/>
    <property type="match status" value="1"/>
</dbReference>
<evidence type="ECO:0000256" key="3">
    <source>
        <dbReference type="ARBA" id="ARBA00022679"/>
    </source>
</evidence>
<evidence type="ECO:0000256" key="8">
    <source>
        <dbReference type="ARBA" id="ARBA00048679"/>
    </source>
</evidence>
<comment type="catalytic activity">
    <reaction evidence="8">
        <text>L-seryl-[protein] + ATP = O-phospho-L-seryl-[protein] + ADP + H(+)</text>
        <dbReference type="Rhea" id="RHEA:17989"/>
        <dbReference type="Rhea" id="RHEA-COMP:9863"/>
        <dbReference type="Rhea" id="RHEA-COMP:11604"/>
        <dbReference type="ChEBI" id="CHEBI:15378"/>
        <dbReference type="ChEBI" id="CHEBI:29999"/>
        <dbReference type="ChEBI" id="CHEBI:30616"/>
        <dbReference type="ChEBI" id="CHEBI:83421"/>
        <dbReference type="ChEBI" id="CHEBI:456216"/>
        <dbReference type="EC" id="2.7.11.1"/>
    </reaction>
</comment>
<keyword evidence="11" id="KW-1133">Transmembrane helix</keyword>
<dbReference type="InterPro" id="IPR000719">
    <property type="entry name" value="Prot_kinase_dom"/>
</dbReference>
<dbReference type="InterPro" id="IPR008271">
    <property type="entry name" value="Ser/Thr_kinase_AS"/>
</dbReference>
<dbReference type="GO" id="GO:0004674">
    <property type="term" value="F:protein serine/threonine kinase activity"/>
    <property type="evidence" value="ECO:0007669"/>
    <property type="project" value="UniProtKB-KW"/>
</dbReference>
<dbReference type="GO" id="GO:0005524">
    <property type="term" value="F:ATP binding"/>
    <property type="evidence" value="ECO:0007669"/>
    <property type="project" value="UniProtKB-UniRule"/>
</dbReference>
<keyword evidence="5 13" id="KW-0418">Kinase</keyword>
<keyword evidence="3" id="KW-0808">Transferase</keyword>
<evidence type="ECO:0000256" key="5">
    <source>
        <dbReference type="ARBA" id="ARBA00022777"/>
    </source>
</evidence>
<keyword evidence="11" id="KW-0472">Membrane</keyword>
<dbReference type="EC" id="2.7.11.1" evidence="1"/>
<dbReference type="FunFam" id="3.30.200.20:FF:000035">
    <property type="entry name" value="Serine/threonine protein kinase Stk1"/>
    <property type="match status" value="1"/>
</dbReference>
<dbReference type="PROSITE" id="PS00107">
    <property type="entry name" value="PROTEIN_KINASE_ATP"/>
    <property type="match status" value="1"/>
</dbReference>
<evidence type="ECO:0000256" key="2">
    <source>
        <dbReference type="ARBA" id="ARBA00022527"/>
    </source>
</evidence>
<evidence type="ECO:0000259" key="12">
    <source>
        <dbReference type="PROSITE" id="PS50011"/>
    </source>
</evidence>